<reference evidence="1" key="1">
    <citation type="submission" date="2014-11" db="EMBL/GenBank/DDBJ databases">
        <authorList>
            <person name="Amaro Gonzalez C."/>
        </authorList>
    </citation>
    <scope>NUCLEOTIDE SEQUENCE</scope>
</reference>
<proteinExistence type="predicted"/>
<organism evidence="1">
    <name type="scientific">Anguilla anguilla</name>
    <name type="common">European freshwater eel</name>
    <name type="synonym">Muraena anguilla</name>
    <dbReference type="NCBI Taxonomy" id="7936"/>
    <lineage>
        <taxon>Eukaryota</taxon>
        <taxon>Metazoa</taxon>
        <taxon>Chordata</taxon>
        <taxon>Craniata</taxon>
        <taxon>Vertebrata</taxon>
        <taxon>Euteleostomi</taxon>
        <taxon>Actinopterygii</taxon>
        <taxon>Neopterygii</taxon>
        <taxon>Teleostei</taxon>
        <taxon>Anguilliformes</taxon>
        <taxon>Anguillidae</taxon>
        <taxon>Anguilla</taxon>
    </lineage>
</organism>
<protein>
    <submittedName>
        <fullName evidence="1">Uncharacterized protein</fullName>
    </submittedName>
</protein>
<sequence length="12" mass="1330">MGSRAQLAVRKL</sequence>
<reference evidence="1" key="2">
    <citation type="journal article" date="2015" name="Fish Shellfish Immunol.">
        <title>Early steps in the European eel (Anguilla anguilla)-Vibrio vulnificus interaction in the gills: Role of the RtxA13 toxin.</title>
        <authorList>
            <person name="Callol A."/>
            <person name="Pajuelo D."/>
            <person name="Ebbesson L."/>
            <person name="Teles M."/>
            <person name="MacKenzie S."/>
            <person name="Amaro C."/>
        </authorList>
    </citation>
    <scope>NUCLEOTIDE SEQUENCE</scope>
</reference>
<evidence type="ECO:0000313" key="1">
    <source>
        <dbReference type="EMBL" id="JAH11303.1"/>
    </source>
</evidence>
<dbReference type="EMBL" id="GBXM01097274">
    <property type="protein sequence ID" value="JAH11303.1"/>
    <property type="molecule type" value="Transcribed_RNA"/>
</dbReference>
<accession>A0A0E9Q5E2</accession>
<name>A0A0E9Q5E2_ANGAN</name>